<sequence length="348" mass="39422">MHVLLIANQVTQATTLESVLNDKNIILEESEKMLRKATIIMELTQKEEREVAVANFEKASHDVNSIQLAINRDSVELSNLLVNINELEWVVAESAQKRAEVAEICTRLCIIEPDNAEEYYSRVLERAVKLFYKLHVDLANVKAALESIGRAHNLMKPDLAHGSGDVVDIAIVQDMIFSLHFLDLAHTYWPDLKIVKFDSELERLKMIRMNNSNSTSIATARIATARLRLLRSHIVNNQVFLDKEGTSVIAKLKTAFEKINILSKQLFNARFRVLENRLLTINDETPRNLPVGSRDILFRIDKRLLENVVNDTGVVSSEEEIGRAVGLNYGDYDISSPEFAINTLPPDY</sequence>
<gene>
    <name evidence="1" type="ORF">HK100_008676</name>
</gene>
<dbReference type="Proteomes" id="UP001211907">
    <property type="component" value="Unassembled WGS sequence"/>
</dbReference>
<reference evidence="1" key="1">
    <citation type="submission" date="2020-05" db="EMBL/GenBank/DDBJ databases">
        <title>Phylogenomic resolution of chytrid fungi.</title>
        <authorList>
            <person name="Stajich J.E."/>
            <person name="Amses K."/>
            <person name="Simmons R."/>
            <person name="Seto K."/>
            <person name="Myers J."/>
            <person name="Bonds A."/>
            <person name="Quandt C.A."/>
            <person name="Barry K."/>
            <person name="Liu P."/>
            <person name="Grigoriev I."/>
            <person name="Longcore J.E."/>
            <person name="James T.Y."/>
        </authorList>
    </citation>
    <scope>NUCLEOTIDE SEQUENCE</scope>
    <source>
        <strain evidence="1">JEL0513</strain>
    </source>
</reference>
<dbReference type="AlphaFoldDB" id="A0AAD5T417"/>
<evidence type="ECO:0000313" key="1">
    <source>
        <dbReference type="EMBL" id="KAJ3129361.1"/>
    </source>
</evidence>
<comment type="caution">
    <text evidence="1">The sequence shown here is derived from an EMBL/GenBank/DDBJ whole genome shotgun (WGS) entry which is preliminary data.</text>
</comment>
<keyword evidence="2" id="KW-1185">Reference proteome</keyword>
<dbReference type="EMBL" id="JADGJH010000426">
    <property type="protein sequence ID" value="KAJ3129361.1"/>
    <property type="molecule type" value="Genomic_DNA"/>
</dbReference>
<protein>
    <submittedName>
        <fullName evidence="1">Uncharacterized protein</fullName>
    </submittedName>
</protein>
<organism evidence="1 2">
    <name type="scientific">Physocladia obscura</name>
    <dbReference type="NCBI Taxonomy" id="109957"/>
    <lineage>
        <taxon>Eukaryota</taxon>
        <taxon>Fungi</taxon>
        <taxon>Fungi incertae sedis</taxon>
        <taxon>Chytridiomycota</taxon>
        <taxon>Chytridiomycota incertae sedis</taxon>
        <taxon>Chytridiomycetes</taxon>
        <taxon>Chytridiales</taxon>
        <taxon>Chytriomycetaceae</taxon>
        <taxon>Physocladia</taxon>
    </lineage>
</organism>
<proteinExistence type="predicted"/>
<accession>A0AAD5T417</accession>
<name>A0AAD5T417_9FUNG</name>
<evidence type="ECO:0000313" key="2">
    <source>
        <dbReference type="Proteomes" id="UP001211907"/>
    </source>
</evidence>